<evidence type="ECO:0000313" key="2">
    <source>
        <dbReference type="Proteomes" id="UP000178723"/>
    </source>
</evidence>
<protein>
    <recommendedName>
        <fullName evidence="3">NIF system FeS cluster assembly NifU C-terminal domain-containing protein</fullName>
    </recommendedName>
</protein>
<name>A0A1F7V9U0_9BACT</name>
<gene>
    <name evidence="1" type="ORF">A3I40_01670</name>
</gene>
<dbReference type="Proteomes" id="UP000178723">
    <property type="component" value="Unassembled WGS sequence"/>
</dbReference>
<dbReference type="InterPro" id="IPR007922">
    <property type="entry name" value="DciA-like"/>
</dbReference>
<evidence type="ECO:0000313" key="1">
    <source>
        <dbReference type="EMBL" id="OGL87312.1"/>
    </source>
</evidence>
<proteinExistence type="predicted"/>
<dbReference type="Pfam" id="PF05258">
    <property type="entry name" value="DciA"/>
    <property type="match status" value="1"/>
</dbReference>
<organism evidence="1 2">
    <name type="scientific">Candidatus Uhrbacteria bacterium RIFCSPLOWO2_02_FULL_48_12</name>
    <dbReference type="NCBI Taxonomy" id="1802407"/>
    <lineage>
        <taxon>Bacteria</taxon>
        <taxon>Candidatus Uhriibacteriota</taxon>
    </lineage>
</organism>
<comment type="caution">
    <text evidence="1">The sequence shown here is derived from an EMBL/GenBank/DDBJ whole genome shotgun (WGS) entry which is preliminary data.</text>
</comment>
<evidence type="ECO:0008006" key="3">
    <source>
        <dbReference type="Google" id="ProtNLM"/>
    </source>
</evidence>
<accession>A0A1F7V9U0</accession>
<dbReference type="STRING" id="1802407.A3I40_01670"/>
<dbReference type="AlphaFoldDB" id="A0A1F7V9U0"/>
<reference evidence="1 2" key="1">
    <citation type="journal article" date="2016" name="Nat. Commun.">
        <title>Thousands of microbial genomes shed light on interconnected biogeochemical processes in an aquifer system.</title>
        <authorList>
            <person name="Anantharaman K."/>
            <person name="Brown C.T."/>
            <person name="Hug L.A."/>
            <person name="Sharon I."/>
            <person name="Castelle C.J."/>
            <person name="Probst A.J."/>
            <person name="Thomas B.C."/>
            <person name="Singh A."/>
            <person name="Wilkins M.J."/>
            <person name="Karaoz U."/>
            <person name="Brodie E.L."/>
            <person name="Williams K.H."/>
            <person name="Hubbard S.S."/>
            <person name="Banfield J.F."/>
        </authorList>
    </citation>
    <scope>NUCLEOTIDE SEQUENCE [LARGE SCALE GENOMIC DNA]</scope>
</reference>
<sequence length="80" mass="8874">MIVESAGPILLQIVPQLRPADFEVISYSQGCLTVAVSSPAVGQELRMRAEAILEALRETFHQDQIRRLKLVPLIEQGGEF</sequence>
<dbReference type="EMBL" id="MGEP01000021">
    <property type="protein sequence ID" value="OGL87312.1"/>
    <property type="molecule type" value="Genomic_DNA"/>
</dbReference>